<dbReference type="Proteomes" id="UP000009342">
    <property type="component" value="Unassembled WGS sequence"/>
</dbReference>
<sequence length="77" mass="8645">MGNEPFDKMKLISLGTLLKHLHIQRKWADYNLDDDYPKADAEAVLIMAQKGLEKAKAMYEETYPPQPASPSAKAPTL</sequence>
<evidence type="ECO:0000313" key="2">
    <source>
        <dbReference type="Proteomes" id="UP000009342"/>
    </source>
</evidence>
<reference evidence="2" key="1">
    <citation type="journal article" date="2012" name="PLoS ONE">
        <title>Comparative analysis of genome sequences covering the seven cronobacter species.</title>
        <authorList>
            <person name="Joseph S."/>
            <person name="Desai P."/>
            <person name="Ji Y."/>
            <person name="Cummings C.A."/>
            <person name="Shih R."/>
            <person name="Degoricija L."/>
            <person name="Rico A."/>
            <person name="Brzoska P."/>
            <person name="Hamby S.E."/>
            <person name="Masood N."/>
            <person name="Hariri S."/>
            <person name="Sonbol H."/>
            <person name="Chuzhanova N."/>
            <person name="McClelland M."/>
            <person name="Furtado M.R."/>
            <person name="Forsythe S.J."/>
        </authorList>
    </citation>
    <scope>NUCLEOTIDE SEQUENCE [LARGE SCALE GENOMIC DNA]</scope>
    <source>
        <strain evidence="2">1210</strain>
    </source>
</reference>
<keyword evidence="2" id="KW-1185">Reference proteome</keyword>
<dbReference type="EMBL" id="CAKZ01000015">
    <property type="protein sequence ID" value="CCJ79636.1"/>
    <property type="molecule type" value="Genomic_DNA"/>
</dbReference>
<evidence type="ECO:0008006" key="3">
    <source>
        <dbReference type="Google" id="ProtNLM"/>
    </source>
</evidence>
<dbReference type="Gene3D" id="1.20.120.330">
    <property type="entry name" value="Nucleotidyltransferases domain 2"/>
    <property type="match status" value="1"/>
</dbReference>
<protein>
    <recommendedName>
        <fullName evidence="3">Phage protein</fullName>
    </recommendedName>
</protein>
<proteinExistence type="predicted"/>
<evidence type="ECO:0000313" key="1">
    <source>
        <dbReference type="EMBL" id="CCJ79636.1"/>
    </source>
</evidence>
<comment type="caution">
    <text evidence="1">The sequence shown here is derived from an EMBL/GenBank/DDBJ whole genome shotgun (WGS) entry which is preliminary data.</text>
</comment>
<name>A0ABM9Q2L8_9ENTR</name>
<gene>
    <name evidence="1" type="ORF">BN134_342</name>
</gene>
<organism evidence="1 2">
    <name type="scientific">Cronobacter dublinensis 1210</name>
    <dbReference type="NCBI Taxonomy" id="1208656"/>
    <lineage>
        <taxon>Bacteria</taxon>
        <taxon>Pseudomonadati</taxon>
        <taxon>Pseudomonadota</taxon>
        <taxon>Gammaproteobacteria</taxon>
        <taxon>Enterobacterales</taxon>
        <taxon>Enterobacteriaceae</taxon>
        <taxon>Cronobacter</taxon>
    </lineage>
</organism>
<accession>A0ABM9Q2L8</accession>